<evidence type="ECO:0000313" key="3">
    <source>
        <dbReference type="Proteomes" id="UP001143364"/>
    </source>
</evidence>
<feature type="domain" description="Arc-like DNA binding" evidence="1">
    <location>
        <begin position="6"/>
        <end position="49"/>
    </location>
</feature>
<accession>A0A9W6JI38</accession>
<keyword evidence="3" id="KW-1185">Reference proteome</keyword>
<sequence>MDVVGRGADQFALRFPDGMRNRIKVRAAVNRRSMNAEIILMIETVLGQSTQTTAGNSLQATDPAVAVNPSALQGADVTTYGN</sequence>
<comment type="caution">
    <text evidence="2">The sequence shown here is derived from an EMBL/GenBank/DDBJ whole genome shotgun (WGS) entry which is preliminary data.</text>
</comment>
<evidence type="ECO:0000313" key="2">
    <source>
        <dbReference type="EMBL" id="GLK78045.1"/>
    </source>
</evidence>
<gene>
    <name evidence="2" type="ORF">GCM10008171_32990</name>
</gene>
<dbReference type="InterPro" id="IPR010985">
    <property type="entry name" value="Ribbon_hlx_hlx"/>
</dbReference>
<reference evidence="2" key="1">
    <citation type="journal article" date="2014" name="Int. J. Syst. Evol. Microbiol.">
        <title>Complete genome sequence of Corynebacterium casei LMG S-19264T (=DSM 44701T), isolated from a smear-ripened cheese.</title>
        <authorList>
            <consortium name="US DOE Joint Genome Institute (JGI-PGF)"/>
            <person name="Walter F."/>
            <person name="Albersmeier A."/>
            <person name="Kalinowski J."/>
            <person name="Ruckert C."/>
        </authorList>
    </citation>
    <scope>NUCLEOTIDE SEQUENCE</scope>
    <source>
        <strain evidence="2">VKM B-2555</strain>
    </source>
</reference>
<dbReference type="InterPro" id="IPR013321">
    <property type="entry name" value="Arc_rbn_hlx_hlx"/>
</dbReference>
<dbReference type="GO" id="GO:0006355">
    <property type="term" value="P:regulation of DNA-templated transcription"/>
    <property type="evidence" value="ECO:0007669"/>
    <property type="project" value="InterPro"/>
</dbReference>
<dbReference type="GO" id="GO:0003677">
    <property type="term" value="F:DNA binding"/>
    <property type="evidence" value="ECO:0007669"/>
    <property type="project" value="InterPro"/>
</dbReference>
<dbReference type="Proteomes" id="UP001143364">
    <property type="component" value="Unassembled WGS sequence"/>
</dbReference>
<name>A0A9W6JI38_9HYPH</name>
<dbReference type="EMBL" id="BSFK01000016">
    <property type="protein sequence ID" value="GLK78045.1"/>
    <property type="molecule type" value="Genomic_DNA"/>
</dbReference>
<dbReference type="SUPFAM" id="SSF47598">
    <property type="entry name" value="Ribbon-helix-helix"/>
    <property type="match status" value="1"/>
</dbReference>
<dbReference type="RefSeq" id="WP_271205864.1">
    <property type="nucleotide sequence ID" value="NZ_BSFK01000016.1"/>
</dbReference>
<organism evidence="2 3">
    <name type="scientific">Methylopila jiangsuensis</name>
    <dbReference type="NCBI Taxonomy" id="586230"/>
    <lineage>
        <taxon>Bacteria</taxon>
        <taxon>Pseudomonadati</taxon>
        <taxon>Pseudomonadota</taxon>
        <taxon>Alphaproteobacteria</taxon>
        <taxon>Hyphomicrobiales</taxon>
        <taxon>Methylopilaceae</taxon>
        <taxon>Methylopila</taxon>
    </lineage>
</organism>
<dbReference type="Pfam" id="PF03869">
    <property type="entry name" value="Arc"/>
    <property type="match status" value="1"/>
</dbReference>
<dbReference type="Gene3D" id="1.10.1220.10">
    <property type="entry name" value="Met repressor-like"/>
    <property type="match status" value="1"/>
</dbReference>
<protein>
    <recommendedName>
        <fullName evidence="1">Arc-like DNA binding domain-containing protein</fullName>
    </recommendedName>
</protein>
<evidence type="ECO:0000259" key="1">
    <source>
        <dbReference type="Pfam" id="PF03869"/>
    </source>
</evidence>
<dbReference type="AlphaFoldDB" id="A0A9W6JI38"/>
<proteinExistence type="predicted"/>
<reference evidence="2" key="2">
    <citation type="submission" date="2023-01" db="EMBL/GenBank/DDBJ databases">
        <authorList>
            <person name="Sun Q."/>
            <person name="Evtushenko L."/>
        </authorList>
    </citation>
    <scope>NUCLEOTIDE SEQUENCE</scope>
    <source>
        <strain evidence="2">VKM B-2555</strain>
    </source>
</reference>
<dbReference type="InterPro" id="IPR005569">
    <property type="entry name" value="Arc_DNA-bd_dom"/>
</dbReference>